<evidence type="ECO:0000313" key="1">
    <source>
        <dbReference type="EMBL" id="KAJ9120575.1"/>
    </source>
</evidence>
<name>A0ACC2XAI4_9TREE</name>
<protein>
    <submittedName>
        <fullName evidence="1">Uncharacterized protein</fullName>
    </submittedName>
</protein>
<gene>
    <name evidence="1" type="ORF">QFC22_002504</name>
</gene>
<sequence>MPVAVQENQPSSSKVNGRTEDEEDMEIDYSEIEEKYAVSPLDGFDNVLVVDNVPVIDEGKKKKLYERLRSTIAKAGAPLSGTADAEGNYSDMVMPWDNEKGESKGYMFLTYPSAELATHALRCLDQVLFGKNRLYVNRFGEIERYASMNIEEGSTPKNWPADSQAVDKEHLRSWLADPQGRDQFVTFRDTTVEINWCGRNATAERAVEPNPKWAELFVSWSPLGTYFTTLHRPGVALWQGKSFSEPHRFTHPGVRLVDFSPCENYLVTFAPEPIVTSPQDPDSPPDPRKFAPEDEGNHIAVWEVKTGLLLRTFPGEAPSPAPPAGVDPKDLPPPRKLAWPLLRWSPDDKYVARCLMGSQISVYEAPTMGLLDKKSIKIDGVLDFDWCPDAELSANGKENLLAFWTPEVENQPARVSLMAIPSRTTPRQKNLYNVADVKLHWQDQGTYLCCKVDRLNRSKKVNSSNLELFRVKEKDYPIEAVELKEVCSHFAWEPKGSRFAMVTTSEPNAILPPGQLPKNNVEFFHVDPKKGIFRLMRRLENKTTNSLTWSPKGRFIVLATIGLSIKHDLEFWDLDFTTDDKVHKNETDPGANMQLLATGEHYGMSEIAWDPSGRYVTSTASSFRNSPEPGYTIWDFKGQDLSRNQLDKFKQFLWRPRPATLLSKDEQKKIRKNLREYSKRFDEEDAAEESNVSAELIAHRRRLIDEWNAWRAKRIKELAAERQKAGLQAIPAVSAQDEERETVEEWIEETIDETEEVVMS</sequence>
<evidence type="ECO:0000313" key="2">
    <source>
        <dbReference type="Proteomes" id="UP001243375"/>
    </source>
</evidence>
<dbReference type="Proteomes" id="UP001243375">
    <property type="component" value="Unassembled WGS sequence"/>
</dbReference>
<dbReference type="EMBL" id="JASBWU010000006">
    <property type="protein sequence ID" value="KAJ9120575.1"/>
    <property type="molecule type" value="Genomic_DNA"/>
</dbReference>
<proteinExistence type="predicted"/>
<accession>A0ACC2XAI4</accession>
<organism evidence="1 2">
    <name type="scientific">Naganishia vaughanmartiniae</name>
    <dbReference type="NCBI Taxonomy" id="1424756"/>
    <lineage>
        <taxon>Eukaryota</taxon>
        <taxon>Fungi</taxon>
        <taxon>Dikarya</taxon>
        <taxon>Basidiomycota</taxon>
        <taxon>Agaricomycotina</taxon>
        <taxon>Tremellomycetes</taxon>
        <taxon>Filobasidiales</taxon>
        <taxon>Filobasidiaceae</taxon>
        <taxon>Naganishia</taxon>
    </lineage>
</organism>
<reference evidence="1" key="1">
    <citation type="submission" date="2023-04" db="EMBL/GenBank/DDBJ databases">
        <title>Draft Genome sequencing of Naganishia species isolated from polar environments using Oxford Nanopore Technology.</title>
        <authorList>
            <person name="Leo P."/>
            <person name="Venkateswaran K."/>
        </authorList>
    </citation>
    <scope>NUCLEOTIDE SEQUENCE</scope>
    <source>
        <strain evidence="1">MNA-CCFEE 5425</strain>
    </source>
</reference>
<comment type="caution">
    <text evidence="1">The sequence shown here is derived from an EMBL/GenBank/DDBJ whole genome shotgun (WGS) entry which is preliminary data.</text>
</comment>
<keyword evidence="2" id="KW-1185">Reference proteome</keyword>